<keyword evidence="2" id="KW-0067">ATP-binding</keyword>
<keyword evidence="1" id="KW-0472">Membrane</keyword>
<reference evidence="2 3" key="1">
    <citation type="journal article" date="2018" name="Plant J.">
        <title>Genome sequences of Chlorella sorokiniana UTEX 1602 and Micractinium conductrix SAG 241.80: implications to maltose excretion by a green alga.</title>
        <authorList>
            <person name="Arriola M.B."/>
            <person name="Velmurugan N."/>
            <person name="Zhang Y."/>
            <person name="Plunkett M.H."/>
            <person name="Hondzo H."/>
            <person name="Barney B.M."/>
        </authorList>
    </citation>
    <scope>NUCLEOTIDE SEQUENCE [LARGE SCALE GENOMIC DNA]</scope>
    <source>
        <strain evidence="2 3">SAG 241.80</strain>
    </source>
</reference>
<gene>
    <name evidence="2" type="primary">g69</name>
    <name evidence="2" type="ORF">C2E20_0069</name>
</gene>
<dbReference type="Proteomes" id="UP000239649">
    <property type="component" value="Unassembled WGS sequence"/>
</dbReference>
<keyword evidence="1" id="KW-1133">Transmembrane helix</keyword>
<organism evidence="2 3">
    <name type="scientific">Micractinium conductrix</name>
    <dbReference type="NCBI Taxonomy" id="554055"/>
    <lineage>
        <taxon>Eukaryota</taxon>
        <taxon>Viridiplantae</taxon>
        <taxon>Chlorophyta</taxon>
        <taxon>core chlorophytes</taxon>
        <taxon>Trebouxiophyceae</taxon>
        <taxon>Chlorellales</taxon>
        <taxon>Chlorellaceae</taxon>
        <taxon>Chlorella clade</taxon>
        <taxon>Micractinium</taxon>
    </lineage>
</organism>
<feature type="transmembrane region" description="Helical" evidence="1">
    <location>
        <begin position="7"/>
        <end position="27"/>
    </location>
</feature>
<protein>
    <submittedName>
        <fullName evidence="2">Spermidine putrescine ABC transporter ATP-binding</fullName>
    </submittedName>
</protein>
<keyword evidence="2" id="KW-0547">Nucleotide-binding</keyword>
<proteinExistence type="predicted"/>
<evidence type="ECO:0000313" key="2">
    <source>
        <dbReference type="EMBL" id="PSC76445.1"/>
    </source>
</evidence>
<dbReference type="GO" id="GO:0005524">
    <property type="term" value="F:ATP binding"/>
    <property type="evidence" value="ECO:0007669"/>
    <property type="project" value="UniProtKB-KW"/>
</dbReference>
<name>A0A2P6VQV7_9CHLO</name>
<sequence length="96" mass="10521">MAVGGPIAFILGPVFYILTSVLSLGTFKVVYTALARLAYQKQGGPFGEYVQPTLRNHVQFLESIFGQPATFTPSVTHVLLVAIMLVLIVQLDGRRR</sequence>
<comment type="caution">
    <text evidence="2">The sequence shown here is derived from an EMBL/GenBank/DDBJ whole genome shotgun (WGS) entry which is preliminary data.</text>
</comment>
<accession>A0A2P6VQV7</accession>
<dbReference type="EMBL" id="LHPF02000001">
    <property type="protein sequence ID" value="PSC76445.1"/>
    <property type="molecule type" value="Genomic_DNA"/>
</dbReference>
<dbReference type="OrthoDB" id="10522636at2759"/>
<evidence type="ECO:0000313" key="3">
    <source>
        <dbReference type="Proteomes" id="UP000239649"/>
    </source>
</evidence>
<evidence type="ECO:0000256" key="1">
    <source>
        <dbReference type="SAM" id="Phobius"/>
    </source>
</evidence>
<feature type="transmembrane region" description="Helical" evidence="1">
    <location>
        <begin position="71"/>
        <end position="91"/>
    </location>
</feature>
<keyword evidence="3" id="KW-1185">Reference proteome</keyword>
<keyword evidence="1" id="KW-0812">Transmembrane</keyword>
<dbReference type="AlphaFoldDB" id="A0A2P6VQV7"/>